<comment type="caution">
    <text evidence="2">The sequence shown here is derived from an EMBL/GenBank/DDBJ whole genome shotgun (WGS) entry which is preliminary data.</text>
</comment>
<dbReference type="Proteomes" id="UP000218784">
    <property type="component" value="Unassembled WGS sequence"/>
</dbReference>
<organism evidence="2 3">
    <name type="scientific">Sphingomonas ginsenosidimutans</name>
    <dbReference type="NCBI Taxonomy" id="862134"/>
    <lineage>
        <taxon>Bacteria</taxon>
        <taxon>Pseudomonadati</taxon>
        <taxon>Pseudomonadota</taxon>
        <taxon>Alphaproteobacteria</taxon>
        <taxon>Sphingomonadales</taxon>
        <taxon>Sphingomonadaceae</taxon>
        <taxon>Sphingomonas</taxon>
    </lineage>
</organism>
<keyword evidence="1" id="KW-0472">Membrane</keyword>
<evidence type="ECO:0000256" key="1">
    <source>
        <dbReference type="SAM" id="Phobius"/>
    </source>
</evidence>
<dbReference type="EMBL" id="NWVD01000009">
    <property type="protein sequence ID" value="PCG07976.1"/>
    <property type="molecule type" value="Genomic_DNA"/>
</dbReference>
<feature type="transmembrane region" description="Helical" evidence="1">
    <location>
        <begin position="68"/>
        <end position="87"/>
    </location>
</feature>
<keyword evidence="1" id="KW-0812">Transmembrane</keyword>
<keyword evidence="1" id="KW-1133">Transmembrane helix</keyword>
<accession>A0A2A4HTW3</accession>
<evidence type="ECO:0000313" key="2">
    <source>
        <dbReference type="EMBL" id="PCG07976.1"/>
    </source>
</evidence>
<gene>
    <name evidence="2" type="ORF">COA17_15570</name>
</gene>
<reference evidence="2 3" key="1">
    <citation type="submission" date="2017-09" db="EMBL/GenBank/DDBJ databases">
        <title>Sphingomonas ginsenosidimutans KACC 14949, whole genome shotgun sequence.</title>
        <authorList>
            <person name="Feng G."/>
            <person name="Zhu H."/>
        </authorList>
    </citation>
    <scope>NUCLEOTIDE SEQUENCE [LARGE SCALE GENOMIC DNA]</scope>
    <source>
        <strain evidence="2 3">KACC 14949</strain>
    </source>
</reference>
<sequence length="119" mass="12470">MAPRWVGRWFRGAALYGTVALLASLLASPAGAPGPPLPPLAFAFTALAFQIVFWIIGGDPVRYRPVMLAGVAEKLAFGAPALWLIATGGAGRAIAPFAIIDLALGAGFLLAWRTTPDRR</sequence>
<feature type="transmembrane region" description="Helical" evidence="1">
    <location>
        <begin position="93"/>
        <end position="112"/>
    </location>
</feature>
<protein>
    <submittedName>
        <fullName evidence="2">Uncharacterized protein</fullName>
    </submittedName>
</protein>
<feature type="transmembrane region" description="Helical" evidence="1">
    <location>
        <begin position="37"/>
        <end position="56"/>
    </location>
</feature>
<name>A0A2A4HTW3_9SPHN</name>
<dbReference type="AlphaFoldDB" id="A0A2A4HTW3"/>
<evidence type="ECO:0000313" key="3">
    <source>
        <dbReference type="Proteomes" id="UP000218784"/>
    </source>
</evidence>
<proteinExistence type="predicted"/>
<keyword evidence="3" id="KW-1185">Reference proteome</keyword>